<accession>A0AAV5G0H5</accession>
<proteinExistence type="predicted"/>
<keyword evidence="3" id="KW-1185">Reference proteome</keyword>
<evidence type="ECO:0000256" key="1">
    <source>
        <dbReference type="SAM" id="MobiDB-lite"/>
    </source>
</evidence>
<reference evidence="2" key="2">
    <citation type="submission" date="2021-12" db="EMBL/GenBank/DDBJ databases">
        <title>Resequencing data analysis of finger millet.</title>
        <authorList>
            <person name="Hatakeyama M."/>
            <person name="Aluri S."/>
            <person name="Balachadran M.T."/>
            <person name="Sivarajan S.R."/>
            <person name="Poveda L."/>
            <person name="Shimizu-Inatsugi R."/>
            <person name="Schlapbach R."/>
            <person name="Sreeman S.M."/>
            <person name="Shimizu K.K."/>
        </authorList>
    </citation>
    <scope>NUCLEOTIDE SEQUENCE</scope>
</reference>
<feature type="region of interest" description="Disordered" evidence="1">
    <location>
        <begin position="1"/>
        <end position="28"/>
    </location>
</feature>
<sequence length="141" mass="15606">MQRDGFREEHLPAFSASTLPPSERQEQPVRQLRLCIGSEPRRTLHLLICTPTVFAVAAVNRFPVVSTLTALPPASGASAGAGAGPGPRMNSSRLRPFTVEAESTTRRQTKAERANRRDQLLAFAMLLLLRWRHATSAWAQY</sequence>
<protein>
    <submittedName>
        <fullName evidence="2">Uncharacterized protein</fullName>
    </submittedName>
</protein>
<dbReference type="AlphaFoldDB" id="A0AAV5G0H5"/>
<dbReference type="Proteomes" id="UP001054889">
    <property type="component" value="Unassembled WGS sequence"/>
</dbReference>
<comment type="caution">
    <text evidence="2">The sequence shown here is derived from an EMBL/GenBank/DDBJ whole genome shotgun (WGS) entry which is preliminary data.</text>
</comment>
<feature type="compositionally biased region" description="Basic and acidic residues" evidence="1">
    <location>
        <begin position="1"/>
        <end position="11"/>
    </location>
</feature>
<reference evidence="2" key="1">
    <citation type="journal article" date="2018" name="DNA Res.">
        <title>Multiple hybrid de novo genome assembly of finger millet, an orphan allotetraploid crop.</title>
        <authorList>
            <person name="Hatakeyama M."/>
            <person name="Aluri S."/>
            <person name="Balachadran M.T."/>
            <person name="Sivarajan S.R."/>
            <person name="Patrignani A."/>
            <person name="Gruter S."/>
            <person name="Poveda L."/>
            <person name="Shimizu-Inatsugi R."/>
            <person name="Baeten J."/>
            <person name="Francoijs K.J."/>
            <person name="Nataraja K.N."/>
            <person name="Reddy Y.A.N."/>
            <person name="Phadnis S."/>
            <person name="Ravikumar R.L."/>
            <person name="Schlapbach R."/>
            <person name="Sreeman S.M."/>
            <person name="Shimizu K.K."/>
        </authorList>
    </citation>
    <scope>NUCLEOTIDE SEQUENCE</scope>
</reference>
<organism evidence="2 3">
    <name type="scientific">Eleusine coracana subsp. coracana</name>
    <dbReference type="NCBI Taxonomy" id="191504"/>
    <lineage>
        <taxon>Eukaryota</taxon>
        <taxon>Viridiplantae</taxon>
        <taxon>Streptophyta</taxon>
        <taxon>Embryophyta</taxon>
        <taxon>Tracheophyta</taxon>
        <taxon>Spermatophyta</taxon>
        <taxon>Magnoliopsida</taxon>
        <taxon>Liliopsida</taxon>
        <taxon>Poales</taxon>
        <taxon>Poaceae</taxon>
        <taxon>PACMAD clade</taxon>
        <taxon>Chloridoideae</taxon>
        <taxon>Cynodonteae</taxon>
        <taxon>Eleusininae</taxon>
        <taxon>Eleusine</taxon>
    </lineage>
</organism>
<dbReference type="EMBL" id="BQKI01000199">
    <property type="protein sequence ID" value="GJN40781.1"/>
    <property type="molecule type" value="Genomic_DNA"/>
</dbReference>
<feature type="compositionally biased region" description="Basic and acidic residues" evidence="1">
    <location>
        <begin position="103"/>
        <end position="113"/>
    </location>
</feature>
<evidence type="ECO:0000313" key="2">
    <source>
        <dbReference type="EMBL" id="GJN40781.1"/>
    </source>
</evidence>
<evidence type="ECO:0000313" key="3">
    <source>
        <dbReference type="Proteomes" id="UP001054889"/>
    </source>
</evidence>
<feature type="region of interest" description="Disordered" evidence="1">
    <location>
        <begin position="73"/>
        <end position="113"/>
    </location>
</feature>
<gene>
    <name evidence="2" type="primary">gn00082</name>
    <name evidence="2" type="ORF">PR202_gn00082</name>
</gene>
<name>A0AAV5G0H5_ELECO</name>